<keyword evidence="5" id="KW-1185">Reference proteome</keyword>
<reference evidence="4 5" key="1">
    <citation type="submission" date="2017-11" db="EMBL/GenBank/DDBJ databases">
        <title>De novo assembly and phasing of dikaryotic genomes from two isolates of Puccinia coronata f. sp. avenae, the causal agent of oat crown rust.</title>
        <authorList>
            <person name="Miller M.E."/>
            <person name="Zhang Y."/>
            <person name="Omidvar V."/>
            <person name="Sperschneider J."/>
            <person name="Schwessinger B."/>
            <person name="Raley C."/>
            <person name="Palmer J.M."/>
            <person name="Garnica D."/>
            <person name="Upadhyaya N."/>
            <person name="Rathjen J."/>
            <person name="Taylor J.M."/>
            <person name="Park R.F."/>
            <person name="Dodds P.N."/>
            <person name="Hirsch C.D."/>
            <person name="Kianian S.F."/>
            <person name="Figueroa M."/>
        </authorList>
    </citation>
    <scope>NUCLEOTIDE SEQUENCE [LARGE SCALE GENOMIC DNA]</scope>
    <source>
        <strain evidence="4">12NC29</strain>
    </source>
</reference>
<dbReference type="AlphaFoldDB" id="A0A2N5S198"/>
<feature type="region of interest" description="Disordered" evidence="2">
    <location>
        <begin position="440"/>
        <end position="485"/>
    </location>
</feature>
<comment type="caution">
    <text evidence="4">The sequence shown here is derived from an EMBL/GenBank/DDBJ whole genome shotgun (WGS) entry which is preliminary data.</text>
</comment>
<dbReference type="SMART" id="SM00355">
    <property type="entry name" value="ZnF_C2H2"/>
    <property type="match status" value="2"/>
</dbReference>
<sequence>MTSPFDPSSFPSTPLAQASDAFGTYPGYPEVNILDCGIAYPGANNGAACYISPENTSTNSLNAGAVGDTLFNPLGYQVQVPAQNLWEPSNPNTPMAARDGYASNVNAQGREGLSLDAFGFRTAHTSTSALDASAETSNPFNHLGYESQLPTRNWEPSDPNTRLEARDAYTSNVNSQGREGLSLDAYGFPTAYTSTSALDASAETGNPLNPPGYGSQLPTQNWEPSNPNTQLEARDVYASNVNSRGRKGLSLDAFGFPTAHTSTSALDASEETSTPFNHLGYESQIPTQNWEPSNPNTQTEAGKAYASNVNSQGRGGLSLDTFSFPTAYTSTSALDASAEKGSLLDNGGYESQIPTHNFWNTANPTPYTSTVNLDGRETLSLHLQPNRNAHAAMAFPIYGPDGQTYTCPSLETVQATMAQAAIPAANYQCQGTDSSAFVAPTSHYPASAQPLAPSDDYASNVGPHRRERSRQSGHPFRSAKGPPARRAFHDYEASTSAGPQAFRNIQASTSGERYATRNAEASTSALPQENSGPRQARTSAKKPKKSALKKIYQCPHCTYVSDRAHNVKSHVKTVHEEPDKERCHHHGCPRVYKRKADLTKHLREDHGDDIPKVKRTVYPKKIPEDEKHPCELAPECTNAYVNLKSRPYLNHLKNRHPLKPIPPPELVKKEMVRKDP</sequence>
<accession>A0A2N5S198</accession>
<dbReference type="PROSITE" id="PS50157">
    <property type="entry name" value="ZINC_FINGER_C2H2_2"/>
    <property type="match status" value="1"/>
</dbReference>
<dbReference type="InterPro" id="IPR013087">
    <property type="entry name" value="Znf_C2H2_type"/>
</dbReference>
<gene>
    <name evidence="4" type="ORF">PCANC_25539</name>
</gene>
<feature type="compositionally biased region" description="Basic and acidic residues" evidence="2">
    <location>
        <begin position="666"/>
        <end position="676"/>
    </location>
</feature>
<name>A0A2N5S198_9BASI</name>
<evidence type="ECO:0000259" key="3">
    <source>
        <dbReference type="PROSITE" id="PS50157"/>
    </source>
</evidence>
<keyword evidence="1" id="KW-0863">Zinc-finger</keyword>
<feature type="compositionally biased region" description="Polar residues" evidence="2">
    <location>
        <begin position="519"/>
        <end position="538"/>
    </location>
</feature>
<protein>
    <recommendedName>
        <fullName evidence="3">C2H2-type domain-containing protein</fullName>
    </recommendedName>
</protein>
<evidence type="ECO:0000313" key="5">
    <source>
        <dbReference type="Proteomes" id="UP000235388"/>
    </source>
</evidence>
<dbReference type="EMBL" id="PGCJ01001262">
    <property type="protein sequence ID" value="PLW07015.1"/>
    <property type="molecule type" value="Genomic_DNA"/>
</dbReference>
<dbReference type="OrthoDB" id="2757115at2759"/>
<proteinExistence type="predicted"/>
<dbReference type="Proteomes" id="UP000235388">
    <property type="component" value="Unassembled WGS sequence"/>
</dbReference>
<dbReference type="Gene3D" id="3.30.160.60">
    <property type="entry name" value="Classic Zinc Finger"/>
    <property type="match status" value="1"/>
</dbReference>
<keyword evidence="1" id="KW-0862">Zinc</keyword>
<evidence type="ECO:0000256" key="1">
    <source>
        <dbReference type="PROSITE-ProRule" id="PRU00042"/>
    </source>
</evidence>
<feature type="region of interest" description="Disordered" evidence="2">
    <location>
        <begin position="131"/>
        <end position="162"/>
    </location>
</feature>
<feature type="domain" description="C2H2-type" evidence="3">
    <location>
        <begin position="581"/>
        <end position="611"/>
    </location>
</feature>
<dbReference type="PROSITE" id="PS00028">
    <property type="entry name" value="ZINC_FINGER_C2H2_1"/>
    <property type="match status" value="1"/>
</dbReference>
<evidence type="ECO:0000256" key="2">
    <source>
        <dbReference type="SAM" id="MobiDB-lite"/>
    </source>
</evidence>
<dbReference type="GO" id="GO:0008270">
    <property type="term" value="F:zinc ion binding"/>
    <property type="evidence" value="ECO:0007669"/>
    <property type="project" value="UniProtKB-KW"/>
</dbReference>
<feature type="region of interest" description="Disordered" evidence="2">
    <location>
        <begin position="512"/>
        <end position="547"/>
    </location>
</feature>
<organism evidence="4 5">
    <name type="scientific">Puccinia coronata f. sp. avenae</name>
    <dbReference type="NCBI Taxonomy" id="200324"/>
    <lineage>
        <taxon>Eukaryota</taxon>
        <taxon>Fungi</taxon>
        <taxon>Dikarya</taxon>
        <taxon>Basidiomycota</taxon>
        <taxon>Pucciniomycotina</taxon>
        <taxon>Pucciniomycetes</taxon>
        <taxon>Pucciniales</taxon>
        <taxon>Pucciniaceae</taxon>
        <taxon>Puccinia</taxon>
    </lineage>
</organism>
<keyword evidence="1" id="KW-0479">Metal-binding</keyword>
<feature type="region of interest" description="Disordered" evidence="2">
    <location>
        <begin position="654"/>
        <end position="676"/>
    </location>
</feature>
<feature type="compositionally biased region" description="Polar residues" evidence="2">
    <location>
        <begin position="131"/>
        <end position="140"/>
    </location>
</feature>
<evidence type="ECO:0000313" key="4">
    <source>
        <dbReference type="EMBL" id="PLW07015.1"/>
    </source>
</evidence>